<evidence type="ECO:0000256" key="5">
    <source>
        <dbReference type="SAM" id="MobiDB-lite"/>
    </source>
</evidence>
<feature type="domain" description="EF-hand" evidence="6">
    <location>
        <begin position="64"/>
        <end position="99"/>
    </location>
</feature>
<feature type="region of interest" description="Disordered" evidence="5">
    <location>
        <begin position="1"/>
        <end position="23"/>
    </location>
</feature>
<dbReference type="PANTHER" id="PTHR23048:SF0">
    <property type="entry name" value="CALMODULIN LIKE 3"/>
    <property type="match status" value="1"/>
</dbReference>
<dbReference type="OrthoDB" id="26525at2759"/>
<dbReference type="Proteomes" id="UP000023152">
    <property type="component" value="Unassembled WGS sequence"/>
</dbReference>
<dbReference type="CDD" id="cd00051">
    <property type="entry name" value="EFh"/>
    <property type="match status" value="1"/>
</dbReference>
<organism evidence="7 8">
    <name type="scientific">Reticulomyxa filosa</name>
    <dbReference type="NCBI Taxonomy" id="46433"/>
    <lineage>
        <taxon>Eukaryota</taxon>
        <taxon>Sar</taxon>
        <taxon>Rhizaria</taxon>
        <taxon>Retaria</taxon>
        <taxon>Foraminifera</taxon>
        <taxon>Monothalamids</taxon>
        <taxon>Reticulomyxidae</taxon>
        <taxon>Reticulomyxa</taxon>
    </lineage>
</organism>
<evidence type="ECO:0000256" key="1">
    <source>
        <dbReference type="ARBA" id="ARBA00005253"/>
    </source>
</evidence>
<evidence type="ECO:0000256" key="4">
    <source>
        <dbReference type="ARBA" id="ARBA00022837"/>
    </source>
</evidence>
<name>X6MWN2_RETFI</name>
<dbReference type="Pfam" id="PF13499">
    <property type="entry name" value="EF-hand_7"/>
    <property type="match status" value="2"/>
</dbReference>
<dbReference type="AlphaFoldDB" id="X6MWN2"/>
<dbReference type="EMBL" id="ASPP01015575">
    <property type="protein sequence ID" value="ETO18056.1"/>
    <property type="molecule type" value="Genomic_DNA"/>
</dbReference>
<comment type="similarity">
    <text evidence="1">Belongs to the centrin family.</text>
</comment>
<sequence>MSQAEKNKIDSKAEKGKTEDKKQDLTEAELKQLKDAFNLFDKDNSGTIDQEELLQIFCSLDPRITKGEFQELMKEYDKDGNGTIDWEEFKVLMGPALQSSGPANEDDIKVAFDMADKVYFFQKIVDYSRFFLNVHKKKQDGSGKIDKSELGELLASLGEELSEQELDDLVNAIDVDGDGEVDFEEFKRLLEAMQN</sequence>
<dbReference type="PANTHER" id="PTHR23048">
    <property type="entry name" value="MYOSIN LIGHT CHAIN 1, 3"/>
    <property type="match status" value="1"/>
</dbReference>
<feature type="domain" description="EF-hand" evidence="6">
    <location>
        <begin position="161"/>
        <end position="195"/>
    </location>
</feature>
<dbReference type="OMA" id="AAMGTHM"/>
<dbReference type="InterPro" id="IPR002048">
    <property type="entry name" value="EF_hand_dom"/>
</dbReference>
<protein>
    <recommendedName>
        <fullName evidence="2">Calmodulin</fullName>
    </recommendedName>
</protein>
<comment type="caution">
    <text evidence="7">The sequence shown here is derived from an EMBL/GenBank/DDBJ whole genome shotgun (WGS) entry which is preliminary data.</text>
</comment>
<dbReference type="Gene3D" id="1.10.238.10">
    <property type="entry name" value="EF-hand"/>
    <property type="match status" value="2"/>
</dbReference>
<dbReference type="GO" id="GO:0016460">
    <property type="term" value="C:myosin II complex"/>
    <property type="evidence" value="ECO:0007669"/>
    <property type="project" value="TreeGrafter"/>
</dbReference>
<evidence type="ECO:0000259" key="6">
    <source>
        <dbReference type="PROSITE" id="PS50222"/>
    </source>
</evidence>
<dbReference type="InterPro" id="IPR011992">
    <property type="entry name" value="EF-hand-dom_pair"/>
</dbReference>
<dbReference type="SUPFAM" id="SSF47473">
    <property type="entry name" value="EF-hand"/>
    <property type="match status" value="1"/>
</dbReference>
<reference evidence="7 8" key="1">
    <citation type="journal article" date="2013" name="Curr. Biol.">
        <title>The Genome of the Foraminiferan Reticulomyxa filosa.</title>
        <authorList>
            <person name="Glockner G."/>
            <person name="Hulsmann N."/>
            <person name="Schleicher M."/>
            <person name="Noegel A.A."/>
            <person name="Eichinger L."/>
            <person name="Gallinger C."/>
            <person name="Pawlowski J."/>
            <person name="Sierra R."/>
            <person name="Euteneuer U."/>
            <person name="Pillet L."/>
            <person name="Moustafa A."/>
            <person name="Platzer M."/>
            <person name="Groth M."/>
            <person name="Szafranski K."/>
            <person name="Schliwa M."/>
        </authorList>
    </citation>
    <scope>NUCLEOTIDE SEQUENCE [LARGE SCALE GENOMIC DNA]</scope>
</reference>
<accession>X6MWN2</accession>
<feature type="domain" description="EF-hand" evidence="6">
    <location>
        <begin position="139"/>
        <end position="160"/>
    </location>
</feature>
<evidence type="ECO:0000256" key="2">
    <source>
        <dbReference type="ARBA" id="ARBA00020786"/>
    </source>
</evidence>
<evidence type="ECO:0000313" key="8">
    <source>
        <dbReference type="Proteomes" id="UP000023152"/>
    </source>
</evidence>
<keyword evidence="4" id="KW-0106">Calcium</keyword>
<evidence type="ECO:0000313" key="7">
    <source>
        <dbReference type="EMBL" id="ETO18056.1"/>
    </source>
</evidence>
<dbReference type="SMART" id="SM00054">
    <property type="entry name" value="EFh"/>
    <property type="match status" value="4"/>
</dbReference>
<keyword evidence="8" id="KW-1185">Reference proteome</keyword>
<keyword evidence="3" id="KW-0677">Repeat</keyword>
<evidence type="ECO:0000256" key="3">
    <source>
        <dbReference type="ARBA" id="ARBA00022737"/>
    </source>
</evidence>
<gene>
    <name evidence="7" type="ORF">RFI_19237</name>
</gene>
<dbReference type="PROSITE" id="PS50222">
    <property type="entry name" value="EF_HAND_2"/>
    <property type="match status" value="4"/>
</dbReference>
<dbReference type="GO" id="GO:0005509">
    <property type="term" value="F:calcium ion binding"/>
    <property type="evidence" value="ECO:0007669"/>
    <property type="project" value="InterPro"/>
</dbReference>
<dbReference type="InterPro" id="IPR050230">
    <property type="entry name" value="CALM/Myosin/TropC-like"/>
</dbReference>
<dbReference type="PROSITE" id="PS00018">
    <property type="entry name" value="EF_HAND_1"/>
    <property type="match status" value="3"/>
</dbReference>
<proteinExistence type="inferred from homology"/>
<dbReference type="FunFam" id="1.10.238.10:FF:000178">
    <property type="entry name" value="Calmodulin-2 A"/>
    <property type="match status" value="2"/>
</dbReference>
<dbReference type="InterPro" id="IPR018247">
    <property type="entry name" value="EF_Hand_1_Ca_BS"/>
</dbReference>
<feature type="domain" description="EF-hand" evidence="6">
    <location>
        <begin position="28"/>
        <end position="63"/>
    </location>
</feature>